<dbReference type="InterPro" id="IPR027417">
    <property type="entry name" value="P-loop_NTPase"/>
</dbReference>
<comment type="caution">
    <text evidence="7">The sequence shown here is derived from an EMBL/GenBank/DDBJ whole genome shotgun (WGS) entry which is preliminary data.</text>
</comment>
<dbReference type="PROSITE" id="PS50893">
    <property type="entry name" value="ABC_TRANSPORTER_2"/>
    <property type="match status" value="1"/>
</dbReference>
<dbReference type="PANTHER" id="PTHR45772">
    <property type="entry name" value="CONSERVED COMPONENT OF ABC TRANSPORTER FOR NATURAL AMINO ACIDS-RELATED"/>
    <property type="match status" value="1"/>
</dbReference>
<protein>
    <submittedName>
        <fullName evidence="7">ABC transporter ATP-binding protein</fullName>
    </submittedName>
</protein>
<dbReference type="CDD" id="cd03219">
    <property type="entry name" value="ABC_Mj1267_LivG_branched"/>
    <property type="match status" value="1"/>
</dbReference>
<evidence type="ECO:0000313" key="8">
    <source>
        <dbReference type="Proteomes" id="UP001431019"/>
    </source>
</evidence>
<keyword evidence="3" id="KW-0997">Cell inner membrane</keyword>
<keyword evidence="4" id="KW-0547">Nucleotide-binding</keyword>
<proteinExistence type="predicted"/>
<dbReference type="GO" id="GO:0005524">
    <property type="term" value="F:ATP binding"/>
    <property type="evidence" value="ECO:0007669"/>
    <property type="project" value="UniProtKB-KW"/>
</dbReference>
<organism evidence="7 8">
    <name type="scientific">Paraburkholderia sejongensis</name>
    <dbReference type="NCBI Taxonomy" id="2886946"/>
    <lineage>
        <taxon>Bacteria</taxon>
        <taxon>Pseudomonadati</taxon>
        <taxon>Pseudomonadota</taxon>
        <taxon>Betaproteobacteria</taxon>
        <taxon>Burkholderiales</taxon>
        <taxon>Burkholderiaceae</taxon>
        <taxon>Paraburkholderia</taxon>
    </lineage>
</organism>
<keyword evidence="1" id="KW-0813">Transport</keyword>
<keyword evidence="3" id="KW-0472">Membrane</keyword>
<dbReference type="Pfam" id="PF00005">
    <property type="entry name" value="ABC_tran"/>
    <property type="match status" value="1"/>
</dbReference>
<sequence length="265" mass="28307">MSEDKNSSSSAAAGERRDGLQAVGLTKRFGGLVAVRDVSVSVDMGTVHSVIGTNGAGKSTLINLLCGELTPTSGDVKLHGQSVGNWPQRRRACAGIGRTYQRNNVFAPLTVRENCRLAAQAHEPRAWRVHEAASRCAVSNERASEALERTGLTQYAQRLAGTLSHGQKRQLEIAMCLAGRPDVLLLDEPLAGMGPEETSRVLDLLNELRPTHAILLVEHDMDAVFAISDRVTVMVDGAVIASDTAAAVKEDRAVQHAYLGAVDAH</sequence>
<dbReference type="PANTHER" id="PTHR45772:SF9">
    <property type="entry name" value="CONSERVED COMPONENT OF ABC TRANSPORTER FOR NATURAL AMINO ACIDS"/>
    <property type="match status" value="1"/>
</dbReference>
<name>A0ABS8K210_9BURK</name>
<evidence type="ECO:0000256" key="2">
    <source>
        <dbReference type="ARBA" id="ARBA00022475"/>
    </source>
</evidence>
<feature type="domain" description="ABC transporter" evidence="6">
    <location>
        <begin position="20"/>
        <end position="261"/>
    </location>
</feature>
<dbReference type="RefSeq" id="WP_230512298.1">
    <property type="nucleotide sequence ID" value="NZ_JAJITD010000015.1"/>
</dbReference>
<dbReference type="Gene3D" id="3.40.50.300">
    <property type="entry name" value="P-loop containing nucleotide triphosphate hydrolases"/>
    <property type="match status" value="1"/>
</dbReference>
<evidence type="ECO:0000256" key="4">
    <source>
        <dbReference type="ARBA" id="ARBA00022741"/>
    </source>
</evidence>
<keyword evidence="5 7" id="KW-0067">ATP-binding</keyword>
<dbReference type="SUPFAM" id="SSF52540">
    <property type="entry name" value="P-loop containing nucleoside triphosphate hydrolases"/>
    <property type="match status" value="1"/>
</dbReference>
<dbReference type="SMART" id="SM00382">
    <property type="entry name" value="AAA"/>
    <property type="match status" value="1"/>
</dbReference>
<dbReference type="Proteomes" id="UP001431019">
    <property type="component" value="Unassembled WGS sequence"/>
</dbReference>
<keyword evidence="2" id="KW-1003">Cell membrane</keyword>
<gene>
    <name evidence="7" type="ORF">LJ656_25465</name>
</gene>
<reference evidence="7 8" key="1">
    <citation type="submission" date="2021-11" db="EMBL/GenBank/DDBJ databases">
        <authorList>
            <person name="Oh E.-T."/>
            <person name="Kim S.-B."/>
        </authorList>
    </citation>
    <scope>NUCLEOTIDE SEQUENCE [LARGE SCALE GENOMIC DNA]</scope>
    <source>
        <strain evidence="7 8">MMS20-SJTR3</strain>
    </source>
</reference>
<evidence type="ECO:0000256" key="3">
    <source>
        <dbReference type="ARBA" id="ARBA00022519"/>
    </source>
</evidence>
<accession>A0ABS8K210</accession>
<dbReference type="InterPro" id="IPR003593">
    <property type="entry name" value="AAA+_ATPase"/>
</dbReference>
<dbReference type="InterPro" id="IPR051120">
    <property type="entry name" value="ABC_AA/LPS_Transport"/>
</dbReference>
<evidence type="ECO:0000256" key="1">
    <source>
        <dbReference type="ARBA" id="ARBA00022448"/>
    </source>
</evidence>
<keyword evidence="8" id="KW-1185">Reference proteome</keyword>
<evidence type="ECO:0000256" key="5">
    <source>
        <dbReference type="ARBA" id="ARBA00022840"/>
    </source>
</evidence>
<evidence type="ECO:0000259" key="6">
    <source>
        <dbReference type="PROSITE" id="PS50893"/>
    </source>
</evidence>
<dbReference type="EMBL" id="JAJITD010000015">
    <property type="protein sequence ID" value="MCC8395938.1"/>
    <property type="molecule type" value="Genomic_DNA"/>
</dbReference>
<dbReference type="InterPro" id="IPR003439">
    <property type="entry name" value="ABC_transporter-like_ATP-bd"/>
</dbReference>
<evidence type="ECO:0000313" key="7">
    <source>
        <dbReference type="EMBL" id="MCC8395938.1"/>
    </source>
</evidence>